<dbReference type="AlphaFoldDB" id="A0AAV3T6Q7"/>
<proteinExistence type="predicted"/>
<keyword evidence="3" id="KW-1185">Reference proteome</keyword>
<accession>A0AAV3T6Q7</accession>
<comment type="caution">
    <text evidence="2">The sequence shown here is derived from an EMBL/GenBank/DDBJ whole genome shotgun (WGS) entry which is preliminary data.</text>
</comment>
<evidence type="ECO:0000313" key="3">
    <source>
        <dbReference type="Proteomes" id="UP001500420"/>
    </source>
</evidence>
<dbReference type="EMBL" id="BAAADV010000001">
    <property type="protein sequence ID" value="GAA0663911.1"/>
    <property type="molecule type" value="Genomic_DNA"/>
</dbReference>
<feature type="region of interest" description="Disordered" evidence="1">
    <location>
        <begin position="41"/>
        <end position="61"/>
    </location>
</feature>
<dbReference type="Proteomes" id="UP001500420">
    <property type="component" value="Unassembled WGS sequence"/>
</dbReference>
<sequence>MASDGRSIRVPPKNHFRGRKQQLRPLNRLNGRFRLYSWLPATNEPDGRRAAPAVGGRRTNP</sequence>
<evidence type="ECO:0000313" key="2">
    <source>
        <dbReference type="EMBL" id="GAA0663911.1"/>
    </source>
</evidence>
<gene>
    <name evidence="2" type="ORF">GCM10009020_05860</name>
</gene>
<organism evidence="2 3">
    <name type="scientific">Natronoarchaeum mannanilyticum</name>
    <dbReference type="NCBI Taxonomy" id="926360"/>
    <lineage>
        <taxon>Archaea</taxon>
        <taxon>Methanobacteriati</taxon>
        <taxon>Methanobacteriota</taxon>
        <taxon>Stenosarchaea group</taxon>
        <taxon>Halobacteria</taxon>
        <taxon>Halobacteriales</taxon>
        <taxon>Natronoarchaeaceae</taxon>
    </lineage>
</organism>
<evidence type="ECO:0000256" key="1">
    <source>
        <dbReference type="SAM" id="MobiDB-lite"/>
    </source>
</evidence>
<reference evidence="2 3" key="1">
    <citation type="journal article" date="2019" name="Int. J. Syst. Evol. Microbiol.">
        <title>The Global Catalogue of Microorganisms (GCM) 10K type strain sequencing project: providing services to taxonomists for standard genome sequencing and annotation.</title>
        <authorList>
            <consortium name="The Broad Institute Genomics Platform"/>
            <consortium name="The Broad Institute Genome Sequencing Center for Infectious Disease"/>
            <person name="Wu L."/>
            <person name="Ma J."/>
        </authorList>
    </citation>
    <scope>NUCLEOTIDE SEQUENCE [LARGE SCALE GENOMIC DNA]</scope>
    <source>
        <strain evidence="2 3">JCM 16328</strain>
    </source>
</reference>
<feature type="compositionally biased region" description="Low complexity" evidence="1">
    <location>
        <begin position="50"/>
        <end position="61"/>
    </location>
</feature>
<name>A0AAV3T6Q7_9EURY</name>
<protein>
    <submittedName>
        <fullName evidence="2">Uncharacterized protein</fullName>
    </submittedName>
</protein>